<evidence type="ECO:0000259" key="8">
    <source>
        <dbReference type="Pfam" id="PF02518"/>
    </source>
</evidence>
<accession>A0ABP5D155</accession>
<evidence type="ECO:0000256" key="1">
    <source>
        <dbReference type="ARBA" id="ARBA00000085"/>
    </source>
</evidence>
<dbReference type="EC" id="2.7.13.3" evidence="2"/>
<feature type="domain" description="Histidine kinase/HSP90-like ATPase" evidence="8">
    <location>
        <begin position="215"/>
        <end position="322"/>
    </location>
</feature>
<feature type="region of interest" description="Disordered" evidence="6">
    <location>
        <begin position="331"/>
        <end position="430"/>
    </location>
</feature>
<evidence type="ECO:0000256" key="5">
    <source>
        <dbReference type="ARBA" id="ARBA00022777"/>
    </source>
</evidence>
<reference evidence="10" key="1">
    <citation type="journal article" date="2019" name="Int. J. Syst. Evol. Microbiol.">
        <title>The Global Catalogue of Microorganisms (GCM) 10K type strain sequencing project: providing services to taxonomists for standard genome sequencing and annotation.</title>
        <authorList>
            <consortium name="The Broad Institute Genomics Platform"/>
            <consortium name="The Broad Institute Genome Sequencing Center for Infectious Disease"/>
            <person name="Wu L."/>
            <person name="Ma J."/>
        </authorList>
    </citation>
    <scope>NUCLEOTIDE SEQUENCE [LARGE SCALE GENOMIC DNA]</scope>
    <source>
        <strain evidence="10">JCM 14545</strain>
    </source>
</reference>
<keyword evidence="7" id="KW-1133">Transmembrane helix</keyword>
<keyword evidence="5" id="KW-0418">Kinase</keyword>
<dbReference type="Pfam" id="PF02518">
    <property type="entry name" value="HATPase_c"/>
    <property type="match status" value="1"/>
</dbReference>
<evidence type="ECO:0000256" key="6">
    <source>
        <dbReference type="SAM" id="MobiDB-lite"/>
    </source>
</evidence>
<protein>
    <recommendedName>
        <fullName evidence="2">histidine kinase</fullName>
        <ecNumber evidence="2">2.7.13.3</ecNumber>
    </recommendedName>
</protein>
<keyword evidence="7" id="KW-0812">Transmembrane</keyword>
<proteinExistence type="predicted"/>
<dbReference type="InterPro" id="IPR003594">
    <property type="entry name" value="HATPase_dom"/>
</dbReference>
<evidence type="ECO:0000313" key="9">
    <source>
        <dbReference type="EMBL" id="GAA1972155.1"/>
    </source>
</evidence>
<evidence type="ECO:0000256" key="2">
    <source>
        <dbReference type="ARBA" id="ARBA00012438"/>
    </source>
</evidence>
<dbReference type="Proteomes" id="UP001501116">
    <property type="component" value="Unassembled WGS sequence"/>
</dbReference>
<feature type="compositionally biased region" description="Basic and acidic residues" evidence="6">
    <location>
        <begin position="343"/>
        <end position="357"/>
    </location>
</feature>
<name>A0ABP5D155_9PSEU</name>
<keyword evidence="3" id="KW-0597">Phosphoprotein</keyword>
<feature type="compositionally biased region" description="Low complexity" evidence="6">
    <location>
        <begin position="394"/>
        <end position="407"/>
    </location>
</feature>
<evidence type="ECO:0000256" key="4">
    <source>
        <dbReference type="ARBA" id="ARBA00022679"/>
    </source>
</evidence>
<keyword evidence="7" id="KW-0472">Membrane</keyword>
<keyword evidence="10" id="KW-1185">Reference proteome</keyword>
<dbReference type="SUPFAM" id="SSF55874">
    <property type="entry name" value="ATPase domain of HSP90 chaperone/DNA topoisomerase II/histidine kinase"/>
    <property type="match status" value="1"/>
</dbReference>
<sequence>MDQPLLIVAVSVLLVVAVLLVVLLVRQRGITARARAMTDALHHELRAHQAEQEHLTRSRLPSLIESIADPAVSVPGPLAPGNGDPHGVVLSMVADYVRQARSGAAQAAASTLKAMMRSVQNLANEQQVAISEAEQRHDDPAVLADLLKIDHANSQLARRAQATAVLCGSWPGQQRSASTLTDVARGATSRIRDFPRVAIPATSDTAVVSRAVEPVVLAVAELLDNGARHSQPGSKVEVNFQQAHNGLAIVIDDAGVGMTVEAVQRATWLLAQRGAQDIAGLGDPPRIGFAVIGILAARYGFSVSVDTRSPYGGVRAVVFLPSELLTRESAPSKITTPVSRVLEPGRQDQPPEREPAEAKATAPAEDLGRTENGLPRRRRRAPAAEFAPPPPARAEPAATQTPATLAAWQRGTRAGRETTPAPADFERDTQ</sequence>
<comment type="catalytic activity">
    <reaction evidence="1">
        <text>ATP + protein L-histidine = ADP + protein N-phospho-L-histidine.</text>
        <dbReference type="EC" id="2.7.13.3"/>
    </reaction>
</comment>
<evidence type="ECO:0000256" key="3">
    <source>
        <dbReference type="ARBA" id="ARBA00022553"/>
    </source>
</evidence>
<dbReference type="PANTHER" id="PTHR45436:SF5">
    <property type="entry name" value="SENSOR HISTIDINE KINASE TRCS"/>
    <property type="match status" value="1"/>
</dbReference>
<organism evidence="9 10">
    <name type="scientific">Amycolatopsis minnesotensis</name>
    <dbReference type="NCBI Taxonomy" id="337894"/>
    <lineage>
        <taxon>Bacteria</taxon>
        <taxon>Bacillati</taxon>
        <taxon>Actinomycetota</taxon>
        <taxon>Actinomycetes</taxon>
        <taxon>Pseudonocardiales</taxon>
        <taxon>Pseudonocardiaceae</taxon>
        <taxon>Amycolatopsis</taxon>
    </lineage>
</organism>
<gene>
    <name evidence="9" type="ORF">GCM10009754_53300</name>
</gene>
<dbReference type="RefSeq" id="WP_344424443.1">
    <property type="nucleotide sequence ID" value="NZ_BAAANN010000023.1"/>
</dbReference>
<evidence type="ECO:0000256" key="7">
    <source>
        <dbReference type="SAM" id="Phobius"/>
    </source>
</evidence>
<dbReference type="EMBL" id="BAAANN010000023">
    <property type="protein sequence ID" value="GAA1972155.1"/>
    <property type="molecule type" value="Genomic_DNA"/>
</dbReference>
<dbReference type="InterPro" id="IPR036890">
    <property type="entry name" value="HATPase_C_sf"/>
</dbReference>
<dbReference type="InterPro" id="IPR050428">
    <property type="entry name" value="TCS_sensor_his_kinase"/>
</dbReference>
<keyword evidence="4" id="KW-0808">Transferase</keyword>
<comment type="caution">
    <text evidence="9">The sequence shown here is derived from an EMBL/GenBank/DDBJ whole genome shotgun (WGS) entry which is preliminary data.</text>
</comment>
<dbReference type="PANTHER" id="PTHR45436">
    <property type="entry name" value="SENSOR HISTIDINE KINASE YKOH"/>
    <property type="match status" value="1"/>
</dbReference>
<evidence type="ECO:0000313" key="10">
    <source>
        <dbReference type="Proteomes" id="UP001501116"/>
    </source>
</evidence>
<dbReference type="Gene3D" id="3.30.565.10">
    <property type="entry name" value="Histidine kinase-like ATPase, C-terminal domain"/>
    <property type="match status" value="1"/>
</dbReference>
<feature type="transmembrane region" description="Helical" evidence="7">
    <location>
        <begin position="6"/>
        <end position="25"/>
    </location>
</feature>